<proteinExistence type="predicted"/>
<reference evidence="1 2" key="1">
    <citation type="submission" date="2023-09" db="EMBL/GenBank/DDBJ databases">
        <authorList>
            <person name="Rey-Velasco X."/>
        </authorList>
    </citation>
    <scope>NUCLEOTIDE SEQUENCE [LARGE SCALE GENOMIC DNA]</scope>
    <source>
        <strain evidence="1 2">F260</strain>
    </source>
</reference>
<dbReference type="Proteomes" id="UP001245285">
    <property type="component" value="Unassembled WGS sequence"/>
</dbReference>
<organism evidence="1 2">
    <name type="scientific">Autumnicola lenta</name>
    <dbReference type="NCBI Taxonomy" id="3075593"/>
    <lineage>
        <taxon>Bacteria</taxon>
        <taxon>Pseudomonadati</taxon>
        <taxon>Bacteroidota</taxon>
        <taxon>Flavobacteriia</taxon>
        <taxon>Flavobacteriales</taxon>
        <taxon>Flavobacteriaceae</taxon>
        <taxon>Autumnicola</taxon>
    </lineage>
</organism>
<keyword evidence="2" id="KW-1185">Reference proteome</keyword>
<accession>A0ABU3CGP8</accession>
<gene>
    <name evidence="1" type="ORF">RM545_02305</name>
</gene>
<evidence type="ECO:0000313" key="1">
    <source>
        <dbReference type="EMBL" id="MDT0645510.1"/>
    </source>
</evidence>
<evidence type="ECO:0000313" key="2">
    <source>
        <dbReference type="Proteomes" id="UP001245285"/>
    </source>
</evidence>
<comment type="caution">
    <text evidence="1">The sequence shown here is derived from an EMBL/GenBank/DDBJ whole genome shotgun (WGS) entry which is preliminary data.</text>
</comment>
<protein>
    <submittedName>
        <fullName evidence="1">Uncharacterized protein</fullName>
    </submittedName>
</protein>
<name>A0ABU3CGP8_9FLAO</name>
<dbReference type="EMBL" id="JAVRHO010000002">
    <property type="protein sequence ID" value="MDT0645510.1"/>
    <property type="molecule type" value="Genomic_DNA"/>
</dbReference>
<sequence length="121" mass="13152">MILSELLGVNTTSNAWFYLGEGIGYIPYADTDEGGTGDPVRSVARIDLYNNTAVKPDLPDNLWLQQYQKCVLEDGKFYMAISPIGQEGNIYIFDTKSTSSDGFTVGASLESGADATYIGVY</sequence>
<dbReference type="RefSeq" id="WP_311493689.1">
    <property type="nucleotide sequence ID" value="NZ_JAVRHO010000002.1"/>
</dbReference>